<dbReference type="EMBL" id="CP021886">
    <property type="protein sequence ID" value="AWI34981.1"/>
    <property type="molecule type" value="Genomic_DNA"/>
</dbReference>
<gene>
    <name evidence="1" type="ORF">CDV25_09575</name>
</gene>
<dbReference type="Gene3D" id="3.40.50.11350">
    <property type="match status" value="1"/>
</dbReference>
<dbReference type="Proteomes" id="UP000244890">
    <property type="component" value="Chromosome"/>
</dbReference>
<reference evidence="1 2" key="1">
    <citation type="submission" date="2017-06" db="EMBL/GenBank/DDBJ databases">
        <title>Complete genome of Helicobacter apodemus.</title>
        <authorList>
            <person name="Cho S."/>
        </authorList>
    </citation>
    <scope>NUCLEOTIDE SEQUENCE [LARGE SCALE GENOMIC DNA]</scope>
    <source>
        <strain evidence="2">SNUVETPUB-15-01</strain>
    </source>
</reference>
<dbReference type="KEGG" id="had:CDV25_09575"/>
<organism evidence="1 2">
    <name type="scientific">Helicobacter apodemus</name>
    <dbReference type="NCBI Taxonomy" id="135569"/>
    <lineage>
        <taxon>Bacteria</taxon>
        <taxon>Pseudomonadati</taxon>
        <taxon>Campylobacterota</taxon>
        <taxon>Epsilonproteobacteria</taxon>
        <taxon>Campylobacterales</taxon>
        <taxon>Helicobacteraceae</taxon>
        <taxon>Helicobacter</taxon>
    </lineage>
</organism>
<sequence length="611" mass="72115">MQKYIVAHREDGLGNRINNMLSCLYLANQLGSIENFRFLWDCGRFYQKNHENVNFRGHNKETIVIGMSAEKKENIFSSPFIEKYFLHKESSFIKNEANKAQIKSFEEFKRQWDTDKWQYFFSPSHDAARNFNDIDFYEYRLKCSQIFYDIPFLPNLKKMINLAIADSEKLENYICIHIRAGDCIYDYSYHRLMGKAFTYHASCLGLVLEIAKREEHTQLVLVGDDVSSLQKMLDLLKGQQVICLNNIRNIDEYSNLELFFYDVVFMSKAKKIYGTSSAVTRVASSISPQVEFHNSYALFNIKERYAILHDNLSKFSSFSQFHLAFMYWHLYLYGEMLGEKYEVLVGYLQQALKYDNDNDKYRIHLLNCYVKNEIIYKAEAYAKEILKQRKEIFFTRLFLQYWDGCCYAECFLNYKKYTKGNPNIAYIVSRIFEFEKDFCEAMKVAIIAYDSVVENREIQAYLLELIAKYNMTIPKTRPIPSHPPKPLGASSRLKSHLSYKLGEAMILNSKSLLGYIRMPYVLSYIKDKHKQEQKEYQEKLKKNPNLKLPTLESYRDYEDSLKIKNTLSYKLGEALIKANSVRGGGRIFAYIAFFKEVRRLKRVFKEKKAKR</sequence>
<evidence type="ECO:0000313" key="2">
    <source>
        <dbReference type="Proteomes" id="UP000244890"/>
    </source>
</evidence>
<dbReference type="OrthoDB" id="5396343at2"/>
<name>A0A2U8FFB5_9HELI</name>
<evidence type="ECO:0008006" key="3">
    <source>
        <dbReference type="Google" id="ProtNLM"/>
    </source>
</evidence>
<proteinExistence type="predicted"/>
<dbReference type="RefSeq" id="WP_108911740.1">
    <property type="nucleotide sequence ID" value="NZ_CP021886.1"/>
</dbReference>
<protein>
    <recommendedName>
        <fullName evidence="3">Sugar transferase</fullName>
    </recommendedName>
</protein>
<accession>A0A2U8FFB5</accession>
<evidence type="ECO:0000313" key="1">
    <source>
        <dbReference type="EMBL" id="AWI34981.1"/>
    </source>
</evidence>
<dbReference type="AlphaFoldDB" id="A0A2U8FFB5"/>